<proteinExistence type="predicted"/>
<dbReference type="InterPro" id="IPR021109">
    <property type="entry name" value="Peptidase_aspartic_dom_sf"/>
</dbReference>
<feature type="domain" description="Peptidase A2" evidence="2">
    <location>
        <begin position="61"/>
        <end position="139"/>
    </location>
</feature>
<evidence type="ECO:0000259" key="2">
    <source>
        <dbReference type="PROSITE" id="PS50175"/>
    </source>
</evidence>
<evidence type="ECO:0000313" key="4">
    <source>
        <dbReference type="Proteomes" id="UP000057938"/>
    </source>
</evidence>
<dbReference type="EMBL" id="CP012669">
    <property type="protein sequence ID" value="ALE17403.1"/>
    <property type="molecule type" value="Genomic_DNA"/>
</dbReference>
<dbReference type="InterPro" id="IPR001995">
    <property type="entry name" value="Peptidase_A2_cat"/>
</dbReference>
<protein>
    <recommendedName>
        <fullName evidence="2">Peptidase A2 domain-containing protein</fullName>
    </recommendedName>
</protein>
<dbReference type="AlphaFoldDB" id="A0A0M4M5P1"/>
<gene>
    <name evidence="3" type="ORF">AMC99_02123</name>
</gene>
<dbReference type="KEGG" id="aep:AMC99_02123"/>
<dbReference type="OrthoDB" id="107347at2"/>
<dbReference type="GO" id="GO:0006508">
    <property type="term" value="P:proteolysis"/>
    <property type="evidence" value="ECO:0007669"/>
    <property type="project" value="InterPro"/>
</dbReference>
<dbReference type="SUPFAM" id="SSF50630">
    <property type="entry name" value="Acid proteases"/>
    <property type="match status" value="2"/>
</dbReference>
<dbReference type="Gene3D" id="2.40.70.10">
    <property type="entry name" value="Acid Proteases"/>
    <property type="match status" value="2"/>
</dbReference>
<dbReference type="CDD" id="cd05483">
    <property type="entry name" value="retropepsin_like_bacteria"/>
    <property type="match status" value="1"/>
</dbReference>
<organism evidence="3 4">
    <name type="scientific">Altererythrobacter epoxidivorans</name>
    <dbReference type="NCBI Taxonomy" id="361183"/>
    <lineage>
        <taxon>Bacteria</taxon>
        <taxon>Pseudomonadati</taxon>
        <taxon>Pseudomonadota</taxon>
        <taxon>Alphaproteobacteria</taxon>
        <taxon>Sphingomonadales</taxon>
        <taxon>Erythrobacteraceae</taxon>
        <taxon>Altererythrobacter</taxon>
    </lineage>
</organism>
<dbReference type="GO" id="GO:0004190">
    <property type="term" value="F:aspartic-type endopeptidase activity"/>
    <property type="evidence" value="ECO:0007669"/>
    <property type="project" value="InterPro"/>
</dbReference>
<dbReference type="PATRIC" id="fig|361183.4.peg.2086"/>
<reference evidence="3 4" key="1">
    <citation type="submission" date="2015-09" db="EMBL/GenBank/DDBJ databases">
        <title>Complete genome sequence of a benzo[a]pyrene-degrading bacterium Altererythrobacter epoxidivorans CGMCC 1.7731T.</title>
        <authorList>
            <person name="Li Z."/>
            <person name="Cheng H."/>
            <person name="Huo Y."/>
            <person name="Xu X."/>
        </authorList>
    </citation>
    <scope>NUCLEOTIDE SEQUENCE [LARGE SCALE GENOMIC DNA]</scope>
    <source>
        <strain evidence="3 4">CGMCC 1.7731</strain>
    </source>
</reference>
<dbReference type="Proteomes" id="UP000057938">
    <property type="component" value="Chromosome"/>
</dbReference>
<keyword evidence="4" id="KW-1185">Reference proteome</keyword>
<dbReference type="InterPro" id="IPR034122">
    <property type="entry name" value="Retropepsin-like_bacterial"/>
</dbReference>
<dbReference type="PROSITE" id="PS50175">
    <property type="entry name" value="ASP_PROT_RETROV"/>
    <property type="match status" value="1"/>
</dbReference>
<name>A0A0M4M5P1_9SPHN</name>
<accession>A0A0M4M5P1</accession>
<sequence length="317" mass="35077">MHQLWFSPLLAAALVGTASDKREAQPIAPEPSDVQSETLALDRDAHSRLTVPVSIAGAGPYDFMIDTGAQATVVTREISEQLQFPPLGTARLIGMASTRPVELVEIDELQMGSRKIYNLAAPVLEREHVGADGIIGLDSLQDLRVIIDFRKDMIEVVDTSTLKNSNRGYEIIVSGRRHDKQLIISDAVLDGVRTTVVIDTGAQASLGNMALKEKLRMRQRQDVITQDVHGVSAEGEASLVKRLVLQRIALTNVPVTFIDTPAFEAMGLDDKPVLWLGMQHLRMFRRVAIDFSSNEVLFDLPRGLETDWRSRRYNTGL</sequence>
<dbReference type="RefSeq" id="WP_061926291.1">
    <property type="nucleotide sequence ID" value="NZ_CP012669.1"/>
</dbReference>
<evidence type="ECO:0000256" key="1">
    <source>
        <dbReference type="ARBA" id="ARBA00022801"/>
    </source>
</evidence>
<dbReference type="Pfam" id="PF13650">
    <property type="entry name" value="Asp_protease_2"/>
    <property type="match status" value="2"/>
</dbReference>
<keyword evidence="1" id="KW-0378">Hydrolase</keyword>
<dbReference type="STRING" id="361183.AMC99_02123"/>
<evidence type="ECO:0000313" key="3">
    <source>
        <dbReference type="EMBL" id="ALE17403.1"/>
    </source>
</evidence>